<dbReference type="InterPro" id="IPR000835">
    <property type="entry name" value="HTH_MarR-typ"/>
</dbReference>
<dbReference type="PANTHER" id="PTHR33164">
    <property type="entry name" value="TRANSCRIPTIONAL REGULATOR, MARR FAMILY"/>
    <property type="match status" value="1"/>
</dbReference>
<dbReference type="PANTHER" id="PTHR33164:SF99">
    <property type="entry name" value="MARR FAMILY REGULATORY PROTEIN"/>
    <property type="match status" value="1"/>
</dbReference>
<dbReference type="Gene3D" id="1.10.10.10">
    <property type="entry name" value="Winged helix-like DNA-binding domain superfamily/Winged helix DNA-binding domain"/>
    <property type="match status" value="1"/>
</dbReference>
<dbReference type="InterPro" id="IPR036390">
    <property type="entry name" value="WH_DNA-bd_sf"/>
</dbReference>
<dbReference type="Proteomes" id="UP000270343">
    <property type="component" value="Unassembled WGS sequence"/>
</dbReference>
<evidence type="ECO:0000259" key="1">
    <source>
        <dbReference type="PROSITE" id="PS50995"/>
    </source>
</evidence>
<organism evidence="2 3">
    <name type="scientific">Streptomyces klenkii</name>
    <dbReference type="NCBI Taxonomy" id="1420899"/>
    <lineage>
        <taxon>Bacteria</taxon>
        <taxon>Bacillati</taxon>
        <taxon>Actinomycetota</taxon>
        <taxon>Actinomycetes</taxon>
        <taxon>Kitasatosporales</taxon>
        <taxon>Streptomycetaceae</taxon>
        <taxon>Streptomyces</taxon>
    </lineage>
</organism>
<dbReference type="Pfam" id="PF12802">
    <property type="entry name" value="MarR_2"/>
    <property type="match status" value="1"/>
</dbReference>
<dbReference type="OrthoDB" id="8635520at2"/>
<sequence length="165" mass="18647">MSPDAPPVPGRLTGEQEHTWRNFVHATRLVEDYLDRCLQRQEGVPHLYYGLLFLLSEAPRRRMRMTELARRAKITRPRLSHAVARLEKLGWARREACPGDRRGQEAVLTDSGREMVARATPGHAAAVRTAVFDSLTPEQAGQLNSICRTIEAGLDREGADLPWLR</sequence>
<dbReference type="RefSeq" id="WP_120757543.1">
    <property type="nucleotide sequence ID" value="NZ_JBFADQ010000016.1"/>
</dbReference>
<comment type="caution">
    <text evidence="2">The sequence shown here is derived from an EMBL/GenBank/DDBJ whole genome shotgun (WGS) entry which is preliminary data.</text>
</comment>
<dbReference type="GO" id="GO:0003700">
    <property type="term" value="F:DNA-binding transcription factor activity"/>
    <property type="evidence" value="ECO:0007669"/>
    <property type="project" value="InterPro"/>
</dbReference>
<dbReference type="PRINTS" id="PR00598">
    <property type="entry name" value="HTHMARR"/>
</dbReference>
<dbReference type="SMART" id="SM00347">
    <property type="entry name" value="HTH_MARR"/>
    <property type="match status" value="1"/>
</dbReference>
<name>A0A3B0AZ16_9ACTN</name>
<accession>A0A3B0AZ16</accession>
<dbReference type="EMBL" id="RBAM01000010">
    <property type="protein sequence ID" value="RKN65815.1"/>
    <property type="molecule type" value="Genomic_DNA"/>
</dbReference>
<keyword evidence="3" id="KW-1185">Reference proteome</keyword>
<dbReference type="InterPro" id="IPR039422">
    <property type="entry name" value="MarR/SlyA-like"/>
</dbReference>
<feature type="domain" description="HTH marR-type" evidence="1">
    <location>
        <begin position="16"/>
        <end position="152"/>
    </location>
</feature>
<dbReference type="SUPFAM" id="SSF46785">
    <property type="entry name" value="Winged helix' DNA-binding domain"/>
    <property type="match status" value="1"/>
</dbReference>
<dbReference type="InterPro" id="IPR036388">
    <property type="entry name" value="WH-like_DNA-bd_sf"/>
</dbReference>
<reference evidence="2 3" key="1">
    <citation type="journal article" date="2015" name="Antonie Van Leeuwenhoek">
        <title>Streptomyces klenkii sp. nov., isolated from deep marine sediment.</title>
        <authorList>
            <person name="Veyisoglu A."/>
            <person name="Sahin N."/>
        </authorList>
    </citation>
    <scope>NUCLEOTIDE SEQUENCE [LARGE SCALE GENOMIC DNA]</scope>
    <source>
        <strain evidence="2 3">KCTC 29202</strain>
    </source>
</reference>
<evidence type="ECO:0000313" key="2">
    <source>
        <dbReference type="EMBL" id="RKN65815.1"/>
    </source>
</evidence>
<gene>
    <name evidence="2" type="ORF">D7231_23625</name>
</gene>
<protein>
    <submittedName>
        <fullName evidence="2">MarR family transcriptional regulator</fullName>
    </submittedName>
</protein>
<dbReference type="PROSITE" id="PS50995">
    <property type="entry name" value="HTH_MARR_2"/>
    <property type="match status" value="1"/>
</dbReference>
<dbReference type="AlphaFoldDB" id="A0A3B0AZ16"/>
<evidence type="ECO:0000313" key="3">
    <source>
        <dbReference type="Proteomes" id="UP000270343"/>
    </source>
</evidence>
<proteinExistence type="predicted"/>
<dbReference type="GO" id="GO:0006950">
    <property type="term" value="P:response to stress"/>
    <property type="evidence" value="ECO:0007669"/>
    <property type="project" value="TreeGrafter"/>
</dbReference>